<evidence type="ECO:0000256" key="3">
    <source>
        <dbReference type="ARBA" id="ARBA00022525"/>
    </source>
</evidence>
<dbReference type="PANTHER" id="PTHR24039:SF58">
    <property type="entry name" value="EGF-LIKE DOMAIN-CONTAINING PROTEIN"/>
    <property type="match status" value="1"/>
</dbReference>
<dbReference type="GO" id="GO:0006897">
    <property type="term" value="P:endocytosis"/>
    <property type="evidence" value="ECO:0007669"/>
    <property type="project" value="UniProtKB-KW"/>
</dbReference>
<keyword evidence="7" id="KW-0732">Signal</keyword>
<feature type="domain" description="EGF-like" evidence="16">
    <location>
        <begin position="1320"/>
        <end position="1356"/>
    </location>
</feature>
<dbReference type="CDD" id="cd00054">
    <property type="entry name" value="EGF_CA"/>
    <property type="match status" value="10"/>
</dbReference>
<feature type="domain" description="EGF-like" evidence="16">
    <location>
        <begin position="1750"/>
        <end position="1790"/>
    </location>
</feature>
<keyword evidence="19" id="KW-1185">Reference proteome</keyword>
<feature type="domain" description="EGF-like" evidence="16">
    <location>
        <begin position="1875"/>
        <end position="1915"/>
    </location>
</feature>
<feature type="domain" description="EGF-like" evidence="16">
    <location>
        <begin position="1791"/>
        <end position="1831"/>
    </location>
</feature>
<reference evidence="20" key="1">
    <citation type="submission" date="2025-08" db="UniProtKB">
        <authorList>
            <consortium name="RefSeq"/>
        </authorList>
    </citation>
    <scope>IDENTIFICATION</scope>
    <source>
        <tissue evidence="20">Gonads</tissue>
    </source>
</reference>
<dbReference type="SMART" id="SM00216">
    <property type="entry name" value="VWD"/>
    <property type="match status" value="1"/>
</dbReference>
<feature type="domain" description="EGF-like" evidence="16">
    <location>
        <begin position="1662"/>
        <end position="1708"/>
    </location>
</feature>
<feature type="transmembrane region" description="Helical" evidence="15">
    <location>
        <begin position="2075"/>
        <end position="2101"/>
    </location>
</feature>
<dbReference type="PROSITE" id="PS50026">
    <property type="entry name" value="EGF_3"/>
    <property type="match status" value="10"/>
</dbReference>
<evidence type="ECO:0000259" key="18">
    <source>
        <dbReference type="PROSITE" id="PS51233"/>
    </source>
</evidence>
<feature type="domain" description="EGF-like" evidence="16">
    <location>
        <begin position="1709"/>
        <end position="1749"/>
    </location>
</feature>
<evidence type="ECO:0000259" key="16">
    <source>
        <dbReference type="PROSITE" id="PS50026"/>
    </source>
</evidence>
<dbReference type="GO" id="GO:0007160">
    <property type="term" value="P:cell-matrix adhesion"/>
    <property type="evidence" value="ECO:0007669"/>
    <property type="project" value="InterPro"/>
</dbReference>
<dbReference type="PROSITE" id="PS01187">
    <property type="entry name" value="EGF_CA"/>
    <property type="match status" value="4"/>
</dbReference>
<evidence type="ECO:0000313" key="19">
    <source>
        <dbReference type="Proteomes" id="UP000085678"/>
    </source>
</evidence>
<dbReference type="InterPro" id="IPR009030">
    <property type="entry name" value="Growth_fac_rcpt_cys_sf"/>
</dbReference>
<dbReference type="InterPro" id="IPR000152">
    <property type="entry name" value="EGF-type_Asp/Asn_hydroxyl_site"/>
</dbReference>
<name>A0A1S3K8J2_LINAN</name>
<dbReference type="KEGG" id="lak:106179759"/>
<evidence type="ECO:0000256" key="11">
    <source>
        <dbReference type="ARBA" id="ARBA00023157"/>
    </source>
</evidence>
<keyword evidence="6 15" id="KW-0812">Transmembrane</keyword>
<dbReference type="SMART" id="SM00723">
    <property type="entry name" value="AMOP"/>
    <property type="match status" value="1"/>
</dbReference>
<evidence type="ECO:0000256" key="13">
    <source>
        <dbReference type="ARBA" id="ARBA00023180"/>
    </source>
</evidence>
<feature type="disulfide bond" evidence="14">
    <location>
        <begin position="2055"/>
        <end position="2064"/>
    </location>
</feature>
<sequence>MTDRSLSTHSASTLGSVGASSATFVTSTTPVTTKVLSTITSDDSSLSVTSAVDSGTAQLTSAVTDSTLSIDFASVSASDMTSSAATYVTTETLVTAASTESSSLLASATSLSIESLTSVTAVPVASVSIFPSITLGSETSSGIGETYSSAFVPSTTASVVCSELPGAVAGATVVSGSSQKTTYTVGENANLACNCSDAFVQVGCVGNSLLCNSSGMFEGDLLTCSSCDCLNYYDNSESGLTERSRSEAQAFCLQDHDDEFTGNNDGNDFGILAKWQCDNCWNAIEDRLAEEAFAENLLFWTSGVISNITTDGFEITWEDCNSTIFITSGTFNSTYGGETSGAIPELGHCVFILHKGSREPKSANSTSYRNELYFRNCDNSYAYPLCIGGHYCTVEHEIEDARRYSSTSFGDETGDTCFAEVDDGSSEQIQLPHGFYIGQRKFSSVYVNVNGLLSFQNPFTSFTPTALPLRGTAAQFGLIAAHWIDLDSRDSSVSGAKICSHTCDYEKDYSYLNVSGPPGRRQRPNHCRVLNQTMYHVRRYGGLPAFNPLWAMAVTWFRLPPYSPNKAYIGKEETTFQAVLTTDGVQSFVIYQYPREYLALNETSDYRRGEIGYTAGDDQWYYNAFPSGTIDQGSFTVDKIKGNTGRNGLWVLQVNAPLNSLPNYEQLCLDWVVQQQIQGAQNTYQKVDPFLPHCPCTWTQAVFDRRFRLLGIDLSNNVFRFNLRFPRALESYIFGRECVYEIDTGALLTRAEYHTGSFQFYHEAFSAVVEALHLKTEAIQKEYCCQKSQNCEQYFIYRPADTCAGYLQPTLGTLFGDPHLITLDSLPYTFNGRGEYTLIRTTNDSFTLQARTEPALAADGSFLNATVFTAFAAKDGNSESRLHVQLSENRQELDIYRNDAQITSILLNSANQNYFSYDDLDIEYNMTTKALLATFASGFSLNITVGKALLKLIVEVPAEFENKTRGLLGVFNGDQSDDFTLPNGTVLNLNNSDEEAIFYQFGQNWQIPLNTNESLLHYAPGLGPANFSYPDFIPIFGTTSIAVFDNQTLKLVEDICGDSKECQYDYLVTKDEELANDTSLDSAESSKLTIAIKNNIPEIVGQKELNITLGVNTTFSLNVTDLDGDTVQLTEMPGGQSYTVTSGQGPVIITLVPDNTTDYANYHFNASDGKGGVSALWKSVNLCYGCSGRGSCNFQDPLVAINNFKRASCTCNQGYSGDNCETITDWCGLLTPCPTASLGCTNLAPALQTTRNRYQCASCVDGYQLDGDKCSDIDECLNSTTNNCSLPLSRCINTLGSYRCECVAGGYRQASPGSPQPCEDIDECAEGVALCNQLCVNTEGSYECNCREGYQLKNGTNNTCKALPTTQDVCQQINCSYACAVGASGQPYCFCQPGYQLIEDTRCIDINECANASLNKCSQNGRCKNTGGGYLCECEAGYKLANDERTCTVCKDLTYGVNCSNFCDCGARSSGCNATLGCYPCYPGWTGVNCATDIDECGSDPNICGAGGTCSNTQGSYVCQCNSGYTKSDDGTSCIDKDECHLGESQCNQLCINTNGSYTCGCEEGYALESQNQFNCSDIDECVLGTHKCEQICNNINGGYGCACFSGFTLSLIDGRSCNKDNSTLSCGGLQCSEGCILLDGNYTCICPLGYELANDSISCQDIDECQSSTLNRCDTRAECVNNDGSYSCDCSKAGGYVLDPYDLRTCRDVNECLDGSNNCDKNAVCTNDIGNYTCSCNIGFTGNGTTCSDIDECSTSVPCHSNATCSNNEGSYTCACNPGFDGDGVNSCTDVDECSTSLPCDVNAVCSNVQGSYTCTCDTGYTGDGNTTCSDIDECVADASVCASAETCYNTEGSFYCTCKSGYRREAVNSMCVDINECSRDPSICSQFANCTNTEGSYRCVCNEQYVGDGITCKLAVLISVRISFDVPYLPEYNDISSQEYRILLTAVKLFFSSLAGNEEVMISSVSDKITTTVDIILKMAETANKTDIAVHMTEQLLNNSYILQANGTNFPVVGVPEFLDGNVTDPVYKCEYEPYLCKNGGVCIQIDRGYCKCTEDFEGDTCETIGSKDLSTLLVIIIPIASVLLVIICVLGILLICIFRRRRQRREIRRRTSMANWERDMASSYSRTSSIFHPKYSGPYWQQLLGNGTSADSVHRQPQTNKPHLLLWRAVIPTETSTEWSTSLASTSADQGIQESADSFLWEDMLTGPLDPKKDFKIKRPVFEKQPKGAYKLHLKPESKA</sequence>
<evidence type="ECO:0000256" key="12">
    <source>
        <dbReference type="ARBA" id="ARBA00023170"/>
    </source>
</evidence>
<comment type="caution">
    <text evidence="14">Lacks conserved residue(s) required for the propagation of feature annotation.</text>
</comment>
<dbReference type="InterPro" id="IPR024731">
    <property type="entry name" value="NELL2-like_EGF"/>
</dbReference>
<evidence type="ECO:0000256" key="2">
    <source>
        <dbReference type="ARBA" id="ARBA00004613"/>
    </source>
</evidence>
<dbReference type="FunFam" id="2.10.25.10:FF:000038">
    <property type="entry name" value="Fibrillin 2"/>
    <property type="match status" value="6"/>
</dbReference>
<evidence type="ECO:0000256" key="10">
    <source>
        <dbReference type="ARBA" id="ARBA00023136"/>
    </source>
</evidence>
<organism evidence="19 20">
    <name type="scientific">Lingula anatina</name>
    <name type="common">Brachiopod</name>
    <name type="synonym">Lingula unguis</name>
    <dbReference type="NCBI Taxonomy" id="7574"/>
    <lineage>
        <taxon>Eukaryota</taxon>
        <taxon>Metazoa</taxon>
        <taxon>Spiralia</taxon>
        <taxon>Lophotrochozoa</taxon>
        <taxon>Brachiopoda</taxon>
        <taxon>Linguliformea</taxon>
        <taxon>Lingulata</taxon>
        <taxon>Lingulida</taxon>
        <taxon>Linguloidea</taxon>
        <taxon>Lingulidae</taxon>
        <taxon>Lingula</taxon>
    </lineage>
</organism>
<dbReference type="SMART" id="SM00181">
    <property type="entry name" value="EGF"/>
    <property type="match status" value="17"/>
</dbReference>
<evidence type="ECO:0000256" key="6">
    <source>
        <dbReference type="ARBA" id="ARBA00022692"/>
    </source>
</evidence>
<feature type="domain" description="EGF-like" evidence="16">
    <location>
        <begin position="1405"/>
        <end position="1444"/>
    </location>
</feature>
<feature type="domain" description="EGF-like" evidence="16">
    <location>
        <begin position="1493"/>
        <end position="1535"/>
    </location>
</feature>
<dbReference type="SUPFAM" id="SSF57184">
    <property type="entry name" value="Growth factor receptor domain"/>
    <property type="match status" value="4"/>
</dbReference>
<dbReference type="FunFam" id="2.10.25.10:FF:000003">
    <property type="entry name" value="fibrillin-1 isoform X1"/>
    <property type="match status" value="1"/>
</dbReference>
<dbReference type="PROSITE" id="PS00010">
    <property type="entry name" value="ASX_HYDROXYL"/>
    <property type="match status" value="10"/>
</dbReference>
<evidence type="ECO:0000313" key="20">
    <source>
        <dbReference type="RefSeq" id="XP_013418955.1"/>
    </source>
</evidence>
<dbReference type="InterPro" id="IPR056619">
    <property type="entry name" value="C8-3_MUC4"/>
</dbReference>
<keyword evidence="8" id="KW-0677">Repeat</keyword>
<dbReference type="FunFam" id="2.10.25.10:FF:000014">
    <property type="entry name" value="Latent-transforming growth factor beta-binding protein 3"/>
    <property type="match status" value="1"/>
</dbReference>
<dbReference type="OrthoDB" id="5966313at2759"/>
<dbReference type="Pfam" id="PF23263">
    <property type="entry name" value="C8-3_MUC4"/>
    <property type="match status" value="1"/>
</dbReference>
<dbReference type="SMART" id="SM00539">
    <property type="entry name" value="NIDO"/>
    <property type="match status" value="1"/>
</dbReference>
<dbReference type="SUPFAM" id="SSF57196">
    <property type="entry name" value="EGF/Laminin"/>
    <property type="match status" value="4"/>
</dbReference>
<evidence type="ECO:0000259" key="17">
    <source>
        <dbReference type="PROSITE" id="PS50856"/>
    </source>
</evidence>
<evidence type="ECO:0000256" key="7">
    <source>
        <dbReference type="ARBA" id="ARBA00022729"/>
    </source>
</evidence>
<dbReference type="InterPro" id="IPR001846">
    <property type="entry name" value="VWF_type-D"/>
</dbReference>
<keyword evidence="3" id="KW-0964">Secreted</keyword>
<feature type="domain" description="EGF-like" evidence="16">
    <location>
        <begin position="1832"/>
        <end position="1867"/>
    </location>
</feature>
<protein>
    <submittedName>
        <fullName evidence="20">Uncharacterized protein LOC106179759 isoform X1</fullName>
    </submittedName>
</protein>
<evidence type="ECO:0000256" key="8">
    <source>
        <dbReference type="ARBA" id="ARBA00022737"/>
    </source>
</evidence>
<dbReference type="InterPro" id="IPR049883">
    <property type="entry name" value="NOTCH1_EGF-like"/>
</dbReference>
<proteinExistence type="predicted"/>
<comment type="subcellular location">
    <subcellularLocation>
        <location evidence="1">Membrane</location>
        <topology evidence="1">Single-pass type I membrane protein</topology>
    </subcellularLocation>
    <subcellularLocation>
        <location evidence="2">Secreted</location>
    </subcellularLocation>
</comment>
<dbReference type="PROSITE" id="PS01186">
    <property type="entry name" value="EGF_2"/>
    <property type="match status" value="6"/>
</dbReference>
<dbReference type="GO" id="GO:0005576">
    <property type="term" value="C:extracellular region"/>
    <property type="evidence" value="ECO:0007669"/>
    <property type="project" value="UniProtKB-SubCell"/>
</dbReference>
<feature type="domain" description="EGF-like" evidence="16">
    <location>
        <begin position="2028"/>
        <end position="2065"/>
    </location>
</feature>
<evidence type="ECO:0000256" key="15">
    <source>
        <dbReference type="SAM" id="Phobius"/>
    </source>
</evidence>
<dbReference type="InterPro" id="IPR001881">
    <property type="entry name" value="EGF-like_Ca-bd_dom"/>
</dbReference>
<feature type="domain" description="VWFD" evidence="18">
    <location>
        <begin position="810"/>
        <end position="1013"/>
    </location>
</feature>
<keyword evidence="13" id="KW-0325">Glycoprotein</keyword>
<dbReference type="PROSITE" id="PS51233">
    <property type="entry name" value="VWFD"/>
    <property type="match status" value="1"/>
</dbReference>
<dbReference type="Pfam" id="PF12947">
    <property type="entry name" value="EGF_3"/>
    <property type="match status" value="3"/>
</dbReference>
<evidence type="ECO:0000256" key="9">
    <source>
        <dbReference type="ARBA" id="ARBA00022989"/>
    </source>
</evidence>
<keyword evidence="11 14" id="KW-1015">Disulfide bond</keyword>
<dbReference type="InParanoid" id="A0A1S3K8J2"/>
<dbReference type="Pfam" id="PF07645">
    <property type="entry name" value="EGF_CA"/>
    <property type="match status" value="9"/>
</dbReference>
<dbReference type="GO" id="GO:0071944">
    <property type="term" value="C:cell periphery"/>
    <property type="evidence" value="ECO:0007669"/>
    <property type="project" value="UniProtKB-ARBA"/>
</dbReference>
<dbReference type="GO" id="GO:0005509">
    <property type="term" value="F:calcium ion binding"/>
    <property type="evidence" value="ECO:0007669"/>
    <property type="project" value="InterPro"/>
</dbReference>
<accession>A0A1S3K8J2</accession>
<dbReference type="InterPro" id="IPR000742">
    <property type="entry name" value="EGF"/>
</dbReference>
<dbReference type="InterPro" id="IPR003886">
    <property type="entry name" value="NIDO_dom"/>
</dbReference>
<dbReference type="InterPro" id="IPR005533">
    <property type="entry name" value="AMOP_dom"/>
</dbReference>
<dbReference type="RefSeq" id="XP_013418955.1">
    <property type="nucleotide sequence ID" value="XM_013563501.2"/>
</dbReference>
<evidence type="ECO:0000256" key="5">
    <source>
        <dbReference type="ARBA" id="ARBA00022583"/>
    </source>
</evidence>
<dbReference type="InterPro" id="IPR018097">
    <property type="entry name" value="EGF_Ca-bd_CS"/>
</dbReference>
<keyword evidence="5" id="KW-0254">Endocytosis</keyword>
<gene>
    <name evidence="20" type="primary">LOC106179759</name>
</gene>
<feature type="domain" description="AMOP" evidence="17">
    <location>
        <begin position="660"/>
        <end position="798"/>
    </location>
</feature>
<dbReference type="Gene3D" id="2.10.25.10">
    <property type="entry name" value="Laminin"/>
    <property type="match status" value="15"/>
</dbReference>
<dbReference type="PANTHER" id="PTHR24039">
    <property type="entry name" value="FIBRILLIN-RELATED"/>
    <property type="match status" value="1"/>
</dbReference>
<dbReference type="PROSITE" id="PS00022">
    <property type="entry name" value="EGF_1"/>
    <property type="match status" value="2"/>
</dbReference>
<dbReference type="SMART" id="SM00179">
    <property type="entry name" value="EGF_CA"/>
    <property type="match status" value="13"/>
</dbReference>
<dbReference type="STRING" id="7574.A0A1S3K8J2"/>
<dbReference type="GO" id="GO:0016020">
    <property type="term" value="C:membrane"/>
    <property type="evidence" value="ECO:0007669"/>
    <property type="project" value="UniProtKB-SubCell"/>
</dbReference>
<evidence type="ECO:0000256" key="4">
    <source>
        <dbReference type="ARBA" id="ARBA00022536"/>
    </source>
</evidence>
<keyword evidence="9 15" id="KW-1133">Transmembrane helix</keyword>
<evidence type="ECO:0000256" key="14">
    <source>
        <dbReference type="PROSITE-ProRule" id="PRU00076"/>
    </source>
</evidence>
<dbReference type="Pfam" id="PF06119">
    <property type="entry name" value="NIDO"/>
    <property type="match status" value="1"/>
</dbReference>
<keyword evidence="4 14" id="KW-0245">EGF-like domain</keyword>
<dbReference type="GeneID" id="106179759"/>
<dbReference type="Proteomes" id="UP000085678">
    <property type="component" value="Unplaced"/>
</dbReference>
<keyword evidence="12" id="KW-0675">Receptor</keyword>
<keyword evidence="10 15" id="KW-0472">Membrane</keyword>
<evidence type="ECO:0000256" key="1">
    <source>
        <dbReference type="ARBA" id="ARBA00004479"/>
    </source>
</evidence>
<dbReference type="FunFam" id="2.10.25.10:FF:000009">
    <property type="entry name" value="Low-density lipoprotein receptor isoform 1"/>
    <property type="match status" value="1"/>
</dbReference>
<dbReference type="PROSITE" id="PS50856">
    <property type="entry name" value="AMOP"/>
    <property type="match status" value="1"/>
</dbReference>